<feature type="transmembrane region" description="Helical" evidence="6">
    <location>
        <begin position="50"/>
        <end position="68"/>
    </location>
</feature>
<keyword evidence="6" id="KW-0769">Symport</keyword>
<evidence type="ECO:0000313" key="8">
    <source>
        <dbReference type="EMBL" id="KAF4441681.1"/>
    </source>
</evidence>
<evidence type="ECO:0000256" key="5">
    <source>
        <dbReference type="ARBA" id="ARBA00023136"/>
    </source>
</evidence>
<evidence type="ECO:0000256" key="1">
    <source>
        <dbReference type="ARBA" id="ARBA00004141"/>
    </source>
</evidence>
<dbReference type="PANTHER" id="PTHR11958">
    <property type="entry name" value="SODIUM/DICARBOXYLATE SYMPORTER-RELATED"/>
    <property type="match status" value="1"/>
</dbReference>
<evidence type="ECO:0000256" key="7">
    <source>
        <dbReference type="SAM" id="MobiDB-lite"/>
    </source>
</evidence>
<dbReference type="GO" id="GO:0005313">
    <property type="term" value="F:L-glutamate transmembrane transporter activity"/>
    <property type="evidence" value="ECO:0007669"/>
    <property type="project" value="TreeGrafter"/>
</dbReference>
<dbReference type="EMBL" id="JAADJG010000617">
    <property type="protein sequence ID" value="KAF4441681.1"/>
    <property type="molecule type" value="Genomic_DNA"/>
</dbReference>
<dbReference type="InterPro" id="IPR001991">
    <property type="entry name" value="Na-dicarboxylate_symporter"/>
</dbReference>
<evidence type="ECO:0000313" key="9">
    <source>
        <dbReference type="Proteomes" id="UP000605986"/>
    </source>
</evidence>
<dbReference type="Proteomes" id="UP000605986">
    <property type="component" value="Unassembled WGS sequence"/>
</dbReference>
<proteinExistence type="inferred from homology"/>
<dbReference type="Gene3D" id="1.10.3860.10">
    <property type="entry name" value="Sodium:dicarboxylate symporter"/>
    <property type="match status" value="1"/>
</dbReference>
<keyword evidence="9" id="KW-1185">Reference proteome</keyword>
<dbReference type="Pfam" id="PF00375">
    <property type="entry name" value="SDF"/>
    <property type="match status" value="1"/>
</dbReference>
<keyword evidence="4 6" id="KW-1133">Transmembrane helix</keyword>
<sequence>MATKEEVKDIPETRPVQVPTNSSNDIPHDHAEEEIIKKPWWHSFKEPGSALQIITAALLAIAIGVVIATQVDDIPKAVPVIIGIIGNMWLRALKAVVLPLIVCSMLLAVTRLREMSNGGSLLAKWTVGYYVITTLVSITLSCILQGLVWANQYSVVGEESLAVDKGNDSLPDTTERPVHKVVEDMFFSLIPSNVISALANDELLAVIITAIIVGYLIESPRSPIIRVTEEIERMITKVITFLIMVAPIGVFFLILPNLMKLNIAQIGKNLGLLIGGTLSTMLIHILVIVPLIFFAFTRMNAYAYWLKISPAWITAWGSASSAATLSVTLRCAKDRGIPSTIYKFTCPLGCLINMDGTAIYLPAAVVFMAATQGITLSPADYVIVALLSTLASIGVSPIPSASLVLSIMIARSVNVELTGMYAVIVAIDWFLDRFRTAVNVSGDLFASMIIYKMTNIEDPPEMVEQNAREADESEKDASNKV</sequence>
<dbReference type="OrthoDB" id="5877963at2759"/>
<gene>
    <name evidence="8" type="ORF">F53441_11941</name>
</gene>
<dbReference type="SUPFAM" id="SSF118215">
    <property type="entry name" value="Proton glutamate symport protein"/>
    <property type="match status" value="1"/>
</dbReference>
<feature type="transmembrane region" description="Helical" evidence="6">
    <location>
        <begin position="358"/>
        <end position="375"/>
    </location>
</feature>
<dbReference type="InterPro" id="IPR050746">
    <property type="entry name" value="DAACS"/>
</dbReference>
<feature type="transmembrane region" description="Helical" evidence="6">
    <location>
        <begin position="381"/>
        <end position="410"/>
    </location>
</feature>
<evidence type="ECO:0000256" key="4">
    <source>
        <dbReference type="ARBA" id="ARBA00022989"/>
    </source>
</evidence>
<accession>A0A8H4K1G8</accession>
<dbReference type="GO" id="GO:0005886">
    <property type="term" value="C:plasma membrane"/>
    <property type="evidence" value="ECO:0007669"/>
    <property type="project" value="TreeGrafter"/>
</dbReference>
<feature type="transmembrane region" description="Helical" evidence="6">
    <location>
        <begin position="270"/>
        <end position="296"/>
    </location>
</feature>
<dbReference type="GO" id="GO:0015501">
    <property type="term" value="F:glutamate:sodium symporter activity"/>
    <property type="evidence" value="ECO:0007669"/>
    <property type="project" value="TreeGrafter"/>
</dbReference>
<keyword evidence="5 6" id="KW-0472">Membrane</keyword>
<evidence type="ECO:0000256" key="2">
    <source>
        <dbReference type="ARBA" id="ARBA00022448"/>
    </source>
</evidence>
<evidence type="ECO:0000256" key="6">
    <source>
        <dbReference type="RuleBase" id="RU361216"/>
    </source>
</evidence>
<comment type="caution">
    <text evidence="8">The sequence shown here is derived from an EMBL/GenBank/DDBJ whole genome shotgun (WGS) entry which is preliminary data.</text>
</comment>
<feature type="compositionally biased region" description="Basic and acidic residues" evidence="7">
    <location>
        <begin position="1"/>
        <end position="12"/>
    </location>
</feature>
<keyword evidence="2 6" id="KW-0813">Transport</keyword>
<comment type="similarity">
    <text evidence="6">Belongs to the dicarboxylate/amino acid:cation symporter (DAACS) (TC 2.A.23) family.</text>
</comment>
<dbReference type="AlphaFoldDB" id="A0A8H4K1G8"/>
<dbReference type="PANTHER" id="PTHR11958:SF63">
    <property type="entry name" value="AMINO ACID TRANSPORTER"/>
    <property type="match status" value="1"/>
</dbReference>
<evidence type="ECO:0000256" key="3">
    <source>
        <dbReference type="ARBA" id="ARBA00022692"/>
    </source>
</evidence>
<dbReference type="InterPro" id="IPR036458">
    <property type="entry name" value="Na:dicarbo_symporter_sf"/>
</dbReference>
<feature type="compositionally biased region" description="Basic and acidic residues" evidence="7">
    <location>
        <begin position="466"/>
        <end position="481"/>
    </location>
</feature>
<name>A0A8H4K1G8_9HYPO</name>
<feature type="transmembrane region" description="Helical" evidence="6">
    <location>
        <begin position="194"/>
        <end position="217"/>
    </location>
</feature>
<feature type="region of interest" description="Disordered" evidence="7">
    <location>
        <begin position="461"/>
        <end position="481"/>
    </location>
</feature>
<feature type="region of interest" description="Disordered" evidence="7">
    <location>
        <begin position="1"/>
        <end position="24"/>
    </location>
</feature>
<feature type="transmembrane region" description="Helical" evidence="6">
    <location>
        <begin position="238"/>
        <end position="258"/>
    </location>
</feature>
<keyword evidence="3 6" id="KW-0812">Transmembrane</keyword>
<organism evidence="8 9">
    <name type="scientific">Fusarium austroafricanum</name>
    <dbReference type="NCBI Taxonomy" id="2364996"/>
    <lineage>
        <taxon>Eukaryota</taxon>
        <taxon>Fungi</taxon>
        <taxon>Dikarya</taxon>
        <taxon>Ascomycota</taxon>
        <taxon>Pezizomycotina</taxon>
        <taxon>Sordariomycetes</taxon>
        <taxon>Hypocreomycetidae</taxon>
        <taxon>Hypocreales</taxon>
        <taxon>Nectriaceae</taxon>
        <taxon>Fusarium</taxon>
        <taxon>Fusarium concolor species complex</taxon>
    </lineage>
</organism>
<dbReference type="PRINTS" id="PR00173">
    <property type="entry name" value="EDTRNSPORT"/>
</dbReference>
<comment type="subcellular location">
    <subcellularLocation>
        <location evidence="1 6">Membrane</location>
        <topology evidence="1 6">Multi-pass membrane protein</topology>
    </subcellularLocation>
</comment>
<reference evidence="8" key="1">
    <citation type="submission" date="2020-01" db="EMBL/GenBank/DDBJ databases">
        <title>Identification and distribution of gene clusters putatively required for synthesis of sphingolipid metabolism inhibitors in phylogenetically diverse species of the filamentous fungus Fusarium.</title>
        <authorList>
            <person name="Kim H.-S."/>
            <person name="Busman M."/>
            <person name="Brown D.W."/>
            <person name="Divon H."/>
            <person name="Uhlig S."/>
            <person name="Proctor R.H."/>
        </authorList>
    </citation>
    <scope>NUCLEOTIDE SEQUENCE</scope>
    <source>
        <strain evidence="8">NRRL 53441</strain>
    </source>
</reference>
<dbReference type="GO" id="GO:0015175">
    <property type="term" value="F:neutral L-amino acid transmembrane transporter activity"/>
    <property type="evidence" value="ECO:0007669"/>
    <property type="project" value="TreeGrafter"/>
</dbReference>
<protein>
    <recommendedName>
        <fullName evidence="6">Amino acid transporter</fullName>
    </recommendedName>
</protein>
<feature type="transmembrane region" description="Helical" evidence="6">
    <location>
        <begin position="129"/>
        <end position="150"/>
    </location>
</feature>
<feature type="transmembrane region" description="Helical" evidence="6">
    <location>
        <begin position="88"/>
        <end position="109"/>
    </location>
</feature>